<accession>A9U798</accession>
<evidence type="ECO:0000313" key="2">
    <source>
        <dbReference type="EMBL" id="EDQ48455.1"/>
    </source>
</evidence>
<organism>
    <name type="scientific">Physcomitrium patens</name>
    <name type="common">Spreading-leaved earth moss</name>
    <name type="synonym">Physcomitrella patens</name>
    <dbReference type="NCBI Taxonomy" id="3218"/>
    <lineage>
        <taxon>Eukaryota</taxon>
        <taxon>Viridiplantae</taxon>
        <taxon>Streptophyta</taxon>
        <taxon>Embryophyta</taxon>
        <taxon>Bryophyta</taxon>
        <taxon>Bryophytina</taxon>
        <taxon>Bryopsida</taxon>
        <taxon>Funariidae</taxon>
        <taxon>Funariales</taxon>
        <taxon>Funariaceae</taxon>
        <taxon>Physcomitrium</taxon>
    </lineage>
</organism>
<reference evidence="2" key="1">
    <citation type="journal article" date="2008" name="Science">
        <title>The Physcomitrella genome reveals evolutionary insights into the conquest of land by plants.</title>
        <authorList>
            <person name="Rensing S."/>
            <person name="Lang D."/>
            <person name="Zimmer A."/>
            <person name="Terry A."/>
            <person name="Salamov A."/>
            <person name="Shapiro H."/>
            <person name="Nishiyama T."/>
            <person name="Perroud P.-F."/>
            <person name="Lindquist E."/>
            <person name="Kamisugi Y."/>
            <person name="Tanahashi T."/>
            <person name="Sakakibara K."/>
            <person name="Fujita T."/>
            <person name="Oishi K."/>
            <person name="Shin-I T."/>
            <person name="Kuroki Y."/>
            <person name="Toyoda A."/>
            <person name="Suzuki Y."/>
            <person name="Hashimoto A."/>
            <person name="Yamaguchi K."/>
            <person name="Sugano A."/>
            <person name="Kohara Y."/>
            <person name="Fujiyama A."/>
            <person name="Anterola A."/>
            <person name="Aoki S."/>
            <person name="Ashton N."/>
            <person name="Barbazuk W.B."/>
            <person name="Barker E."/>
            <person name="Bennetzen J."/>
            <person name="Bezanilla M."/>
            <person name="Blankenship R."/>
            <person name="Cho S.H."/>
            <person name="Dutcher S."/>
            <person name="Estelle M."/>
            <person name="Fawcett J.A."/>
            <person name="Gundlach H."/>
            <person name="Hanada K."/>
            <person name="Heyl A."/>
            <person name="Hicks K.A."/>
            <person name="Hugh J."/>
            <person name="Lohr M."/>
            <person name="Mayer K."/>
            <person name="Melkozernov A."/>
            <person name="Murata T."/>
            <person name="Nelson D."/>
            <person name="Pils B."/>
            <person name="Prigge M."/>
            <person name="Reiss B."/>
            <person name="Renner T."/>
            <person name="Rombauts S."/>
            <person name="Rushton P."/>
            <person name="Sanderfoot A."/>
            <person name="Schween G."/>
            <person name="Shiu S.-H."/>
            <person name="Stueber K."/>
            <person name="Theodoulou F.L."/>
            <person name="Tu H."/>
            <person name="Van de Peer Y."/>
            <person name="Verrier P.J."/>
            <person name="Waters E."/>
            <person name="Wood A."/>
            <person name="Yang L."/>
            <person name="Cove D."/>
            <person name="Cuming A."/>
            <person name="Hasebe M."/>
            <person name="Lucas S."/>
            <person name="Mishler D.B."/>
            <person name="Reski R."/>
            <person name="Grigoriev I."/>
            <person name="Quatrano R.S."/>
            <person name="Boore J.L."/>
        </authorList>
    </citation>
    <scope>NUCLEOTIDE SEQUENCE [LARGE SCALE GENOMIC DNA]</scope>
</reference>
<feature type="region of interest" description="Disordered" evidence="1">
    <location>
        <begin position="222"/>
        <end position="265"/>
    </location>
</feature>
<protein>
    <submittedName>
        <fullName evidence="2">Predicted protein</fullName>
    </submittedName>
</protein>
<feature type="region of interest" description="Disordered" evidence="1">
    <location>
        <begin position="372"/>
        <end position="407"/>
    </location>
</feature>
<dbReference type="EMBL" id="DS546401">
    <property type="protein sequence ID" value="EDQ48455.1"/>
    <property type="molecule type" value="Genomic_DNA"/>
</dbReference>
<feature type="compositionally biased region" description="Low complexity" evidence="1">
    <location>
        <begin position="234"/>
        <end position="258"/>
    </location>
</feature>
<name>A9U798_PHYPA</name>
<gene>
    <name evidence="2" type="ORF">PHYPADRAFT_103785</name>
</gene>
<feature type="compositionally biased region" description="Low complexity" evidence="1">
    <location>
        <begin position="372"/>
        <end position="383"/>
    </location>
</feature>
<evidence type="ECO:0000256" key="1">
    <source>
        <dbReference type="SAM" id="MobiDB-lite"/>
    </source>
</evidence>
<proteinExistence type="predicted"/>
<feature type="non-terminal residue" evidence="2">
    <location>
        <position position="1"/>
    </location>
</feature>
<sequence length="479" mass="48335">PHRCLVGYGQVARIVFVAEQLALQLLPQRRFLLQQRDGGRGHGGRAQRALFDLAVQRVPARVELHGVDDAAARVEAVQLGRVAVGLLGQLPGSALAQLLRIARQRRDVARGAVALKGLGQGRVGLQQVEVGEFVDLVQDVVRVPGVPCLQCLAGAHACLRDRWSQRKSLGKMPSKGHLAGAAGRLCSACDRAGLRAHHGARGGRRGRRGPGHLLRILRQHGHAGGHVHPPPGTGPARPGAADAAGQCRHAAGHARGPPAGHPGRRHCARGADVGRAVHAGAQGVRARALPPPLPGLCTAVGHGIAGLRSAAARAGPAPGTAAAHADLWLGVAVAAGAGAAADAAAAARAAGLGHPCAAARGAGSVRVADPAAAPAVSGGPVAAQDQTRGKRSVKRAPPCSESSASTLPPWETARALAAAFAGHLGKALEGVGAQLAGQAGTGIADAQHGPGTAFDIGFHRQRHAQPCAAGRMADGVADE</sequence>
<feature type="non-terminal residue" evidence="2">
    <location>
        <position position="479"/>
    </location>
</feature>
<dbReference type="AlphaFoldDB" id="A9U798"/>